<gene>
    <name evidence="1" type="ORF">K443DRAFT_581784</name>
</gene>
<dbReference type="EMBL" id="KN838613">
    <property type="protein sequence ID" value="KIK01070.1"/>
    <property type="molecule type" value="Genomic_DNA"/>
</dbReference>
<reference evidence="2" key="2">
    <citation type="submission" date="2015-01" db="EMBL/GenBank/DDBJ databases">
        <title>Evolutionary Origins and Diversification of the Mycorrhizal Mutualists.</title>
        <authorList>
            <consortium name="DOE Joint Genome Institute"/>
            <consortium name="Mycorrhizal Genomics Consortium"/>
            <person name="Kohler A."/>
            <person name="Kuo A."/>
            <person name="Nagy L.G."/>
            <person name="Floudas D."/>
            <person name="Copeland A."/>
            <person name="Barry K.W."/>
            <person name="Cichocki N."/>
            <person name="Veneault-Fourrey C."/>
            <person name="LaButti K."/>
            <person name="Lindquist E.A."/>
            <person name="Lipzen A."/>
            <person name="Lundell T."/>
            <person name="Morin E."/>
            <person name="Murat C."/>
            <person name="Riley R."/>
            <person name="Ohm R."/>
            <person name="Sun H."/>
            <person name="Tunlid A."/>
            <person name="Henrissat B."/>
            <person name="Grigoriev I.V."/>
            <person name="Hibbett D.S."/>
            <person name="Martin F."/>
        </authorList>
    </citation>
    <scope>NUCLEOTIDE SEQUENCE [LARGE SCALE GENOMIC DNA]</scope>
    <source>
        <strain evidence="2">LaAM-08-1</strain>
    </source>
</reference>
<reference evidence="1 2" key="1">
    <citation type="submission" date="2014-04" db="EMBL/GenBank/DDBJ databases">
        <authorList>
            <consortium name="DOE Joint Genome Institute"/>
            <person name="Kuo A."/>
            <person name="Kohler A."/>
            <person name="Nagy L.G."/>
            <person name="Floudas D."/>
            <person name="Copeland A."/>
            <person name="Barry K.W."/>
            <person name="Cichocki N."/>
            <person name="Veneault-Fourrey C."/>
            <person name="LaButti K."/>
            <person name="Lindquist E.A."/>
            <person name="Lipzen A."/>
            <person name="Lundell T."/>
            <person name="Morin E."/>
            <person name="Murat C."/>
            <person name="Sun H."/>
            <person name="Tunlid A."/>
            <person name="Henrissat B."/>
            <person name="Grigoriev I.V."/>
            <person name="Hibbett D.S."/>
            <person name="Martin F."/>
            <person name="Nordberg H.P."/>
            <person name="Cantor M.N."/>
            <person name="Hua S.X."/>
        </authorList>
    </citation>
    <scope>NUCLEOTIDE SEQUENCE [LARGE SCALE GENOMIC DNA]</scope>
    <source>
        <strain evidence="1 2">LaAM-08-1</strain>
    </source>
</reference>
<keyword evidence="2" id="KW-1185">Reference proteome</keyword>
<dbReference type="HOGENOM" id="CLU_2979471_0_0_1"/>
<evidence type="ECO:0000313" key="2">
    <source>
        <dbReference type="Proteomes" id="UP000054477"/>
    </source>
</evidence>
<proteinExistence type="predicted"/>
<accession>A0A0C9WRC4</accession>
<dbReference type="Proteomes" id="UP000054477">
    <property type="component" value="Unassembled WGS sequence"/>
</dbReference>
<name>A0A0C9WRC4_9AGAR</name>
<sequence length="58" mass="6765">MSILSYLKLTHHGLRYWNLRQLQLEENIHIVNGVRTWVIAGAWKSFRLQAFCGFACSS</sequence>
<protein>
    <submittedName>
        <fullName evidence="1">Uncharacterized protein</fullName>
    </submittedName>
</protein>
<evidence type="ECO:0000313" key="1">
    <source>
        <dbReference type="EMBL" id="KIK01070.1"/>
    </source>
</evidence>
<dbReference type="AlphaFoldDB" id="A0A0C9WRC4"/>
<organism evidence="1 2">
    <name type="scientific">Laccaria amethystina LaAM-08-1</name>
    <dbReference type="NCBI Taxonomy" id="1095629"/>
    <lineage>
        <taxon>Eukaryota</taxon>
        <taxon>Fungi</taxon>
        <taxon>Dikarya</taxon>
        <taxon>Basidiomycota</taxon>
        <taxon>Agaricomycotina</taxon>
        <taxon>Agaricomycetes</taxon>
        <taxon>Agaricomycetidae</taxon>
        <taxon>Agaricales</taxon>
        <taxon>Agaricineae</taxon>
        <taxon>Hydnangiaceae</taxon>
        <taxon>Laccaria</taxon>
    </lineage>
</organism>